<dbReference type="SUPFAM" id="SSF53155">
    <property type="entry name" value="Methylated DNA-protein cysteine methyltransferase domain"/>
    <property type="match status" value="1"/>
</dbReference>
<evidence type="ECO:0000313" key="12">
    <source>
        <dbReference type="EMBL" id="NZA37396.1"/>
    </source>
</evidence>
<evidence type="ECO:0000256" key="8">
    <source>
        <dbReference type="ARBA" id="ARBA00049348"/>
    </source>
</evidence>
<feature type="domain" description="Methylated-DNA-[protein]-cysteine S-methyltransferase DNA binding" evidence="10">
    <location>
        <begin position="84"/>
        <end position="168"/>
    </location>
</feature>
<dbReference type="InterPro" id="IPR036217">
    <property type="entry name" value="MethylDNA_cys_MeTrfase_DNAb"/>
</dbReference>
<evidence type="ECO:0000256" key="3">
    <source>
        <dbReference type="ARBA" id="ARBA00022490"/>
    </source>
</evidence>
<dbReference type="FunFam" id="1.10.10.10:FF:000214">
    <property type="entry name" value="Methylated-DNA--protein-cysteine methyltransferase"/>
    <property type="match status" value="1"/>
</dbReference>
<keyword evidence="4 9" id="KW-0489">Methyltransferase</keyword>
<dbReference type="Pfam" id="PF02870">
    <property type="entry name" value="Methyltransf_1N"/>
    <property type="match status" value="1"/>
</dbReference>
<feature type="domain" description="Methylguanine DNA methyltransferase ribonuclease-like" evidence="11">
    <location>
        <begin position="8"/>
        <end position="78"/>
    </location>
</feature>
<dbReference type="HAMAP" id="MF_00772">
    <property type="entry name" value="OGT"/>
    <property type="match status" value="1"/>
</dbReference>
<dbReference type="GO" id="GO:0003908">
    <property type="term" value="F:methylated-DNA-[protein]-cysteine S-methyltransferase activity"/>
    <property type="evidence" value="ECO:0007669"/>
    <property type="project" value="UniProtKB-UniRule"/>
</dbReference>
<name>A0A853JJ55_9FIRM</name>
<evidence type="ECO:0000256" key="4">
    <source>
        <dbReference type="ARBA" id="ARBA00022603"/>
    </source>
</evidence>
<dbReference type="InterPro" id="IPR036388">
    <property type="entry name" value="WH-like_DNA-bd_sf"/>
</dbReference>
<evidence type="ECO:0000256" key="7">
    <source>
        <dbReference type="ARBA" id="ARBA00023204"/>
    </source>
</evidence>
<dbReference type="InterPro" id="IPR014048">
    <property type="entry name" value="MethylDNA_cys_MeTrfase_DNA-bd"/>
</dbReference>
<dbReference type="PROSITE" id="PS00374">
    <property type="entry name" value="MGMT"/>
    <property type="match status" value="1"/>
</dbReference>
<proteinExistence type="inferred from homology"/>
<dbReference type="Gene3D" id="3.30.160.70">
    <property type="entry name" value="Methylated DNA-protein cysteine methyltransferase domain"/>
    <property type="match status" value="1"/>
</dbReference>
<dbReference type="Proteomes" id="UP000586254">
    <property type="component" value="Unassembled WGS sequence"/>
</dbReference>
<dbReference type="GO" id="GO:0006307">
    <property type="term" value="P:DNA alkylation repair"/>
    <property type="evidence" value="ECO:0007669"/>
    <property type="project" value="UniProtKB-UniRule"/>
</dbReference>
<dbReference type="GO" id="GO:0032259">
    <property type="term" value="P:methylation"/>
    <property type="evidence" value="ECO:0007669"/>
    <property type="project" value="UniProtKB-KW"/>
</dbReference>
<comment type="similarity">
    <text evidence="2 9">Belongs to the MGMT family.</text>
</comment>
<dbReference type="EMBL" id="JACCKS010000004">
    <property type="protein sequence ID" value="NZA37396.1"/>
    <property type="molecule type" value="Genomic_DNA"/>
</dbReference>
<evidence type="ECO:0000256" key="6">
    <source>
        <dbReference type="ARBA" id="ARBA00022763"/>
    </source>
</evidence>
<reference evidence="12 13" key="1">
    <citation type="submission" date="2020-07" db="EMBL/GenBank/DDBJ databases">
        <title>Organ Donor 1.</title>
        <authorList>
            <person name="Marsh A.J."/>
            <person name="Azcarate-Peril M.A."/>
        </authorList>
    </citation>
    <scope>NUCLEOTIDE SEQUENCE [LARGE SCALE GENOMIC DNA]</scope>
    <source>
        <strain evidence="12 13">AMC0717</strain>
    </source>
</reference>
<dbReference type="Pfam" id="PF01035">
    <property type="entry name" value="DNA_binding_1"/>
    <property type="match status" value="1"/>
</dbReference>
<accession>A0A853JJ55</accession>
<evidence type="ECO:0000259" key="10">
    <source>
        <dbReference type="Pfam" id="PF01035"/>
    </source>
</evidence>
<comment type="subcellular location">
    <subcellularLocation>
        <location evidence="9">Cytoplasm</location>
    </subcellularLocation>
</comment>
<dbReference type="CDD" id="cd06445">
    <property type="entry name" value="ATase"/>
    <property type="match status" value="1"/>
</dbReference>
<comment type="catalytic activity">
    <reaction evidence="1 9">
        <text>a 4-O-methyl-thymidine in DNA + L-cysteinyl-[protein] = a thymidine in DNA + S-methyl-L-cysteinyl-[protein]</text>
        <dbReference type="Rhea" id="RHEA:53428"/>
        <dbReference type="Rhea" id="RHEA-COMP:10131"/>
        <dbReference type="Rhea" id="RHEA-COMP:10132"/>
        <dbReference type="Rhea" id="RHEA-COMP:13555"/>
        <dbReference type="Rhea" id="RHEA-COMP:13556"/>
        <dbReference type="ChEBI" id="CHEBI:29950"/>
        <dbReference type="ChEBI" id="CHEBI:82612"/>
        <dbReference type="ChEBI" id="CHEBI:137386"/>
        <dbReference type="ChEBI" id="CHEBI:137387"/>
        <dbReference type="EC" id="2.1.1.63"/>
    </reaction>
</comment>
<feature type="active site" description="Nucleophile; methyl group acceptor" evidence="9">
    <location>
        <position position="140"/>
    </location>
</feature>
<protein>
    <recommendedName>
        <fullName evidence="9">Methylated-DNA--protein-cysteine methyltransferase</fullName>
        <ecNumber evidence="9">2.1.1.63</ecNumber>
    </recommendedName>
    <alternativeName>
        <fullName evidence="9">6-O-methylguanine-DNA methyltransferase</fullName>
        <shortName evidence="9">MGMT</shortName>
    </alternativeName>
    <alternativeName>
        <fullName evidence="9">O-6-methylguanine-DNA-alkyltransferase</fullName>
    </alternativeName>
</protein>
<evidence type="ECO:0000313" key="13">
    <source>
        <dbReference type="Proteomes" id="UP000586254"/>
    </source>
</evidence>
<comment type="miscellaneous">
    <text evidence="9">This enzyme catalyzes only one turnover and therefore is not strictly catalytic. According to one definition, an enzyme is a biocatalyst that acts repeatedly and over many reaction cycles.</text>
</comment>
<dbReference type="SUPFAM" id="SSF46767">
    <property type="entry name" value="Methylated DNA-protein cysteine methyltransferase, C-terminal domain"/>
    <property type="match status" value="1"/>
</dbReference>
<dbReference type="PANTHER" id="PTHR10815:SF5">
    <property type="entry name" value="METHYLATED-DNA--PROTEIN-CYSTEINE METHYLTRANSFERASE"/>
    <property type="match status" value="1"/>
</dbReference>
<comment type="catalytic activity">
    <reaction evidence="8 9">
        <text>a 6-O-methyl-2'-deoxyguanosine in DNA + L-cysteinyl-[protein] = S-methyl-L-cysteinyl-[protein] + a 2'-deoxyguanosine in DNA</text>
        <dbReference type="Rhea" id="RHEA:24000"/>
        <dbReference type="Rhea" id="RHEA-COMP:10131"/>
        <dbReference type="Rhea" id="RHEA-COMP:10132"/>
        <dbReference type="Rhea" id="RHEA-COMP:11367"/>
        <dbReference type="Rhea" id="RHEA-COMP:11368"/>
        <dbReference type="ChEBI" id="CHEBI:29950"/>
        <dbReference type="ChEBI" id="CHEBI:82612"/>
        <dbReference type="ChEBI" id="CHEBI:85445"/>
        <dbReference type="ChEBI" id="CHEBI:85448"/>
        <dbReference type="EC" id="2.1.1.63"/>
    </reaction>
</comment>
<dbReference type="PANTHER" id="PTHR10815">
    <property type="entry name" value="METHYLATED-DNA--PROTEIN-CYSTEINE METHYLTRANSFERASE"/>
    <property type="match status" value="1"/>
</dbReference>
<evidence type="ECO:0000256" key="9">
    <source>
        <dbReference type="HAMAP-Rule" id="MF_00772"/>
    </source>
</evidence>
<evidence type="ECO:0000256" key="1">
    <source>
        <dbReference type="ARBA" id="ARBA00001286"/>
    </source>
</evidence>
<evidence type="ECO:0000259" key="11">
    <source>
        <dbReference type="Pfam" id="PF02870"/>
    </source>
</evidence>
<sequence>MKMSDVRIYTTHYASPLGGITIASDGAALTGLWFDGQKYFGDTLPEQYVAGELPVFDAAKNWLDIYFQGKSPDFTPPLLLDASPFRRAVWEILLTIPFGQTMTYGEIADKIAEQKGTDRMSAQAVGGAVGHNPISIIVPCHRVVGTSGSLTGYAGGIDKKVKLLTLEKTEMSGFFIPKKGTAL</sequence>
<dbReference type="InterPro" id="IPR008332">
    <property type="entry name" value="MethylG_MeTrfase_N"/>
</dbReference>
<dbReference type="EC" id="2.1.1.63" evidence="9"/>
<dbReference type="Gene3D" id="1.10.10.10">
    <property type="entry name" value="Winged helix-like DNA-binding domain superfamily/Winged helix DNA-binding domain"/>
    <property type="match status" value="1"/>
</dbReference>
<comment type="caution">
    <text evidence="12">The sequence shown here is derived from an EMBL/GenBank/DDBJ whole genome shotgun (WGS) entry which is preliminary data.</text>
</comment>
<keyword evidence="5 9" id="KW-0808">Transferase</keyword>
<keyword evidence="7 9" id="KW-0234">DNA repair</keyword>
<comment type="function">
    <text evidence="9">Involved in the cellular defense against the biological effects of O6-methylguanine (O6-MeG) and O4-methylthymine (O4-MeT) in DNA. Repairs the methylated nucleobase in DNA by stoichiometrically transferring the methyl group to a cysteine residue in the enzyme. This is a suicide reaction: the enzyme is irreversibly inactivated.</text>
</comment>
<dbReference type="InterPro" id="IPR001497">
    <property type="entry name" value="MethylDNA_cys_MeTrfase_AS"/>
</dbReference>
<dbReference type="InterPro" id="IPR036631">
    <property type="entry name" value="MGMT_N_sf"/>
</dbReference>
<gene>
    <name evidence="12" type="ORF">H0N91_04380</name>
</gene>
<evidence type="ECO:0000256" key="2">
    <source>
        <dbReference type="ARBA" id="ARBA00008711"/>
    </source>
</evidence>
<dbReference type="GO" id="GO:0005737">
    <property type="term" value="C:cytoplasm"/>
    <property type="evidence" value="ECO:0007669"/>
    <property type="project" value="UniProtKB-SubCell"/>
</dbReference>
<dbReference type="InterPro" id="IPR023546">
    <property type="entry name" value="MGMT"/>
</dbReference>
<keyword evidence="3 9" id="KW-0963">Cytoplasm</keyword>
<evidence type="ECO:0000256" key="5">
    <source>
        <dbReference type="ARBA" id="ARBA00022679"/>
    </source>
</evidence>
<dbReference type="AlphaFoldDB" id="A0A853JJ55"/>
<dbReference type="RefSeq" id="WP_123876060.1">
    <property type="nucleotide sequence ID" value="NZ_JABFAG010000001.1"/>
</dbReference>
<keyword evidence="6 9" id="KW-0227">DNA damage</keyword>
<organism evidence="12 13">
    <name type="scientific">Eubacterium callanderi</name>
    <dbReference type="NCBI Taxonomy" id="53442"/>
    <lineage>
        <taxon>Bacteria</taxon>
        <taxon>Bacillati</taxon>
        <taxon>Bacillota</taxon>
        <taxon>Clostridia</taxon>
        <taxon>Eubacteriales</taxon>
        <taxon>Eubacteriaceae</taxon>
        <taxon>Eubacterium</taxon>
    </lineage>
</organism>
<dbReference type="NCBIfam" id="TIGR00589">
    <property type="entry name" value="ogt"/>
    <property type="match status" value="1"/>
</dbReference>